<dbReference type="PANTHER" id="PTHR46847:SF1">
    <property type="entry name" value="D-ALLOSE-BINDING PERIPLASMIC PROTEIN-RELATED"/>
    <property type="match status" value="1"/>
</dbReference>
<name>A0A0F6A7H7_9GAMM</name>
<dbReference type="RefSeq" id="WP_145924968.1">
    <property type="nucleotide sequence ID" value="NZ_AUXW01000169.1"/>
</dbReference>
<dbReference type="Proteomes" id="UP000033434">
    <property type="component" value="Unassembled WGS sequence"/>
</dbReference>
<evidence type="ECO:0000256" key="2">
    <source>
        <dbReference type="ARBA" id="ARBA00007639"/>
    </source>
</evidence>
<dbReference type="SUPFAM" id="SSF53822">
    <property type="entry name" value="Periplasmic binding protein-like I"/>
    <property type="match status" value="1"/>
</dbReference>
<comment type="subcellular location">
    <subcellularLocation>
        <location evidence="1">Cell envelope</location>
    </subcellularLocation>
</comment>
<dbReference type="GO" id="GO:0030313">
    <property type="term" value="C:cell envelope"/>
    <property type="evidence" value="ECO:0007669"/>
    <property type="project" value="UniProtKB-SubCell"/>
</dbReference>
<comment type="similarity">
    <text evidence="2">Belongs to the bacterial solute-binding protein 2 family.</text>
</comment>
<dbReference type="InterPro" id="IPR025997">
    <property type="entry name" value="SBP_2_dom"/>
</dbReference>
<comment type="caution">
    <text evidence="5">The sequence shown here is derived from an EMBL/GenBank/DDBJ whole genome shotgun (WGS) entry which is preliminary data.</text>
</comment>
<dbReference type="InterPro" id="IPR028082">
    <property type="entry name" value="Peripla_BP_I"/>
</dbReference>
<evidence type="ECO:0000256" key="1">
    <source>
        <dbReference type="ARBA" id="ARBA00004196"/>
    </source>
</evidence>
<evidence type="ECO:0000256" key="3">
    <source>
        <dbReference type="ARBA" id="ARBA00022729"/>
    </source>
</evidence>
<evidence type="ECO:0000259" key="4">
    <source>
        <dbReference type="Pfam" id="PF13407"/>
    </source>
</evidence>
<keyword evidence="3" id="KW-0732">Signal</keyword>
<dbReference type="Gene3D" id="3.40.50.2300">
    <property type="match status" value="2"/>
</dbReference>
<evidence type="ECO:0000313" key="6">
    <source>
        <dbReference type="Proteomes" id="UP000033434"/>
    </source>
</evidence>
<dbReference type="Pfam" id="PF13407">
    <property type="entry name" value="Peripla_BP_4"/>
    <property type="match status" value="1"/>
</dbReference>
<protein>
    <recommendedName>
        <fullName evidence="4">Periplasmic binding protein domain-containing protein</fullName>
    </recommendedName>
</protein>
<reference evidence="5 6" key="1">
    <citation type="journal article" date="2015" name="BMC Genomics">
        <title>Genome mining reveals unlocked bioactive potential of marine Gram-negative bacteria.</title>
        <authorList>
            <person name="Machado H."/>
            <person name="Sonnenschein E.C."/>
            <person name="Melchiorsen J."/>
            <person name="Gram L."/>
        </authorList>
    </citation>
    <scope>NUCLEOTIDE SEQUENCE [LARGE SCALE GENOMIC DNA]</scope>
    <source>
        <strain evidence="5 6">S4054</strain>
    </source>
</reference>
<dbReference type="AlphaFoldDB" id="A0A0F6A7H7"/>
<organism evidence="5 6">
    <name type="scientific">Pseudoalteromonas luteoviolacea S4054</name>
    <dbReference type="NCBI Taxonomy" id="1129367"/>
    <lineage>
        <taxon>Bacteria</taxon>
        <taxon>Pseudomonadati</taxon>
        <taxon>Pseudomonadota</taxon>
        <taxon>Gammaproteobacteria</taxon>
        <taxon>Alteromonadales</taxon>
        <taxon>Pseudoalteromonadaceae</taxon>
        <taxon>Pseudoalteromonas</taxon>
    </lineage>
</organism>
<dbReference type="GO" id="GO:0055085">
    <property type="term" value="P:transmembrane transport"/>
    <property type="evidence" value="ECO:0007669"/>
    <property type="project" value="UniProtKB-ARBA"/>
</dbReference>
<proteinExistence type="inferred from homology"/>
<feature type="domain" description="Periplasmic binding protein" evidence="4">
    <location>
        <begin position="58"/>
        <end position="312"/>
    </location>
</feature>
<evidence type="ECO:0000313" key="5">
    <source>
        <dbReference type="EMBL" id="KKE82125.1"/>
    </source>
</evidence>
<dbReference type="EMBL" id="AUXW01000169">
    <property type="protein sequence ID" value="KKE82125.1"/>
    <property type="molecule type" value="Genomic_DNA"/>
</dbReference>
<accession>A0A0F6A7H7</accession>
<sequence>MKCRDLMSNGWGQYLRWQLIAIWMCAIAMTPVAVAQGSTEYLLSQKQETQVQKAKLTAVMAWHGSSPWINAVTLGAKKEFQRLGIELLAVTEAHYDPVKQISDLETLAVLQPDIVLSLSIDGLSSKPSYLRLSKAGSQLVLLSNPIIGFNHGADYAGLVGVDIEGMGQAAAKLLAQAIVARGEVGMIYHDADYYITNQRDDAFVQALKQYSEIQLSVKKGFVKKSQTAQLTAAMIIQNPSIKAIYVSWDAAAEGVIEALRIANRKDIKVITHDLGTNNLIDMALHGSMYGTVSDRPFEIGTRMARIGASAAIGVATPKYTQVSYNLVTRQNIEASWHLAFQTPLPVILQTALTQSPSVSSLFDRGDDVQ</sequence>
<dbReference type="GO" id="GO:0030246">
    <property type="term" value="F:carbohydrate binding"/>
    <property type="evidence" value="ECO:0007669"/>
    <property type="project" value="UniProtKB-ARBA"/>
</dbReference>
<dbReference type="PATRIC" id="fig|1129367.4.peg.3990"/>
<dbReference type="PANTHER" id="PTHR46847">
    <property type="entry name" value="D-ALLOSE-BINDING PERIPLASMIC PROTEIN-RELATED"/>
    <property type="match status" value="1"/>
</dbReference>
<gene>
    <name evidence="5" type="ORF">N479_19610</name>
</gene>